<comment type="caution">
    <text evidence="2">The sequence shown here is derived from an EMBL/GenBank/DDBJ whole genome shotgun (WGS) entry which is preliminary data.</text>
</comment>
<evidence type="ECO:0008006" key="4">
    <source>
        <dbReference type="Google" id="ProtNLM"/>
    </source>
</evidence>
<gene>
    <name evidence="2" type="ORF">DLM86_01385</name>
</gene>
<proteinExistence type="predicted"/>
<evidence type="ECO:0000256" key="1">
    <source>
        <dbReference type="SAM" id="SignalP"/>
    </source>
</evidence>
<name>A0A2V5KXH2_9BACL</name>
<dbReference type="PANTHER" id="PTHR43649">
    <property type="entry name" value="ARABINOSE-BINDING PROTEIN-RELATED"/>
    <property type="match status" value="1"/>
</dbReference>
<dbReference type="Proteomes" id="UP000247476">
    <property type="component" value="Unassembled WGS sequence"/>
</dbReference>
<dbReference type="PANTHER" id="PTHR43649:SF12">
    <property type="entry name" value="DIACETYLCHITOBIOSE BINDING PROTEIN DASA"/>
    <property type="match status" value="1"/>
</dbReference>
<keyword evidence="1" id="KW-0732">Signal</keyword>
<dbReference type="PROSITE" id="PS51257">
    <property type="entry name" value="PROKAR_LIPOPROTEIN"/>
    <property type="match status" value="1"/>
</dbReference>
<dbReference type="Gene3D" id="3.40.190.10">
    <property type="entry name" value="Periplasmic binding protein-like II"/>
    <property type="match status" value="2"/>
</dbReference>
<feature type="chain" id="PRO_5038376313" description="ABC transporter substrate-binding protein" evidence="1">
    <location>
        <begin position="20"/>
        <end position="555"/>
    </location>
</feature>
<reference evidence="2 3" key="1">
    <citation type="submission" date="2018-05" db="EMBL/GenBank/DDBJ databases">
        <title>Paenibacillus flagellatus sp. nov., isolated from selenium mineral soil.</title>
        <authorList>
            <person name="Dai X."/>
        </authorList>
    </citation>
    <scope>NUCLEOTIDE SEQUENCE [LARGE SCALE GENOMIC DNA]</scope>
    <source>
        <strain evidence="2 3">DXL2</strain>
    </source>
</reference>
<keyword evidence="3" id="KW-1185">Reference proteome</keyword>
<accession>A0A2V5KXH2</accession>
<dbReference type="OrthoDB" id="54751at2"/>
<feature type="signal peptide" evidence="1">
    <location>
        <begin position="1"/>
        <end position="19"/>
    </location>
</feature>
<dbReference type="InterPro" id="IPR006059">
    <property type="entry name" value="SBP"/>
</dbReference>
<dbReference type="RefSeq" id="WP_110838167.1">
    <property type="nucleotide sequence ID" value="NZ_QJVJ01000001.1"/>
</dbReference>
<protein>
    <recommendedName>
        <fullName evidence="4">ABC transporter substrate-binding protein</fullName>
    </recommendedName>
</protein>
<dbReference type="EMBL" id="QJVJ01000001">
    <property type="protein sequence ID" value="PYI57127.1"/>
    <property type="molecule type" value="Genomic_DNA"/>
</dbReference>
<dbReference type="InterPro" id="IPR050490">
    <property type="entry name" value="Bact_solute-bd_prot1"/>
</dbReference>
<sequence>MNKSVAVVLSAALLVAALAGCAGQGAKKTESAGEGGATGKKEPTTIQIGNLFPNLDPNNPVMQELSRRTNATFDLVTVTGDRNQKFDLWLASGDYPADTLVLKPDYVDKYREAGAIIALDDLIEKHGTNIKAKYGEYFDLLRSPDGHIYSLYAPKLAKEPSPLLQANFAVRYDVLKEAGYPQIKTFDQLFDVLKAFYDKHPTIDGKPTIPFGGFDYYGNGGDNLSSPTFDASGLVNQGNFKIGDDNAAQLLYRTEEMKRYYRFLNRLYNANMLDKEFFTLKADAMTKKVTEGRVLAGYFPSWWVQPEVEKAMRAAGDYDHLYAYFPITFDDKAPNRSFTSLMTRSNWNWVVSKKSKHPEEVIKLLDYIFSDEGQILINWGIEGRHFDVKDGKRTVNAEFNKKKSENPDLQWKETASPFMGTSIYLDHGTKLADGDYATPTTKESVKAGYDPRTKEVLQAYGKEVWSDFLPELQLMPALLYQLGDVEDVRADMKRLQQLWLKESPKIIFSKNDEEFERLWKQMQDQLDKDGAKKAEDAYTALWKQSLARTDKALKK</sequence>
<evidence type="ECO:0000313" key="2">
    <source>
        <dbReference type="EMBL" id="PYI57127.1"/>
    </source>
</evidence>
<dbReference type="SUPFAM" id="SSF53850">
    <property type="entry name" value="Periplasmic binding protein-like II"/>
    <property type="match status" value="1"/>
</dbReference>
<dbReference type="Pfam" id="PF01547">
    <property type="entry name" value="SBP_bac_1"/>
    <property type="match status" value="1"/>
</dbReference>
<organism evidence="2 3">
    <name type="scientific">Paenibacillus flagellatus</name>
    <dbReference type="NCBI Taxonomy" id="2211139"/>
    <lineage>
        <taxon>Bacteria</taxon>
        <taxon>Bacillati</taxon>
        <taxon>Bacillota</taxon>
        <taxon>Bacilli</taxon>
        <taxon>Bacillales</taxon>
        <taxon>Paenibacillaceae</taxon>
        <taxon>Paenibacillus</taxon>
    </lineage>
</organism>
<evidence type="ECO:0000313" key="3">
    <source>
        <dbReference type="Proteomes" id="UP000247476"/>
    </source>
</evidence>
<dbReference type="AlphaFoldDB" id="A0A2V5KXH2"/>